<name>A0A0D8FY52_9ACTN</name>
<reference evidence="2 3" key="1">
    <citation type="submission" date="2015-01" db="EMBL/GenBank/DDBJ databases">
        <title>Draft genome of the acidophilic iron oxidizer Ferrimicrobium acidiphilum strain T23.</title>
        <authorList>
            <person name="Poehlein A."/>
            <person name="Eisen S."/>
            <person name="Schloemann M."/>
            <person name="Johnson B.D."/>
            <person name="Daniel R."/>
            <person name="Muehling M."/>
        </authorList>
    </citation>
    <scope>NUCLEOTIDE SEQUENCE [LARGE SCALE GENOMIC DNA]</scope>
    <source>
        <strain evidence="2 3">T23</strain>
    </source>
</reference>
<dbReference type="OrthoDB" id="3568936at2"/>
<dbReference type="InterPro" id="IPR001853">
    <property type="entry name" value="DSBA-like_thioredoxin_dom"/>
</dbReference>
<gene>
    <name evidence="2" type="ORF">FEAC_00730</name>
</gene>
<accession>A0A0D8FY52</accession>
<evidence type="ECO:0000259" key="1">
    <source>
        <dbReference type="Pfam" id="PF01323"/>
    </source>
</evidence>
<dbReference type="AlphaFoldDB" id="A0A0D8FY52"/>
<dbReference type="Proteomes" id="UP000032336">
    <property type="component" value="Unassembled WGS sequence"/>
</dbReference>
<dbReference type="SUPFAM" id="SSF52833">
    <property type="entry name" value="Thioredoxin-like"/>
    <property type="match status" value="1"/>
</dbReference>
<dbReference type="EMBL" id="JXUW01000001">
    <property type="protein sequence ID" value="KJE78081.1"/>
    <property type="molecule type" value="Genomic_DNA"/>
</dbReference>
<dbReference type="RefSeq" id="WP_035388130.1">
    <property type="nucleotide sequence ID" value="NZ_JQKF01000001.1"/>
</dbReference>
<dbReference type="GO" id="GO:0016491">
    <property type="term" value="F:oxidoreductase activity"/>
    <property type="evidence" value="ECO:0007669"/>
    <property type="project" value="InterPro"/>
</dbReference>
<dbReference type="GeneID" id="78371432"/>
<dbReference type="InterPro" id="IPR036249">
    <property type="entry name" value="Thioredoxin-like_sf"/>
</dbReference>
<dbReference type="PATRIC" id="fig|1121877.4.peg.77"/>
<dbReference type="eggNOG" id="COG1651">
    <property type="taxonomic scope" value="Bacteria"/>
</dbReference>
<dbReference type="Gene3D" id="3.40.30.10">
    <property type="entry name" value="Glutaredoxin"/>
    <property type="match status" value="1"/>
</dbReference>
<proteinExistence type="predicted"/>
<comment type="caution">
    <text evidence="2">The sequence shown here is derived from an EMBL/GenBank/DDBJ whole genome shotgun (WGS) entry which is preliminary data.</text>
</comment>
<evidence type="ECO:0000313" key="2">
    <source>
        <dbReference type="EMBL" id="KJE78081.1"/>
    </source>
</evidence>
<sequence>MEFAINWDYRCPFARNMHEHLITAMEDGGDYQVDFIPFSLGQVHVEEGEPDVWSNPSRYNELLAVMTGMTVQRFFPESFPQLHLALFAARHDRALDITDWSVLASILESHGLEPEKVLQLIESEGILDDFKRQHLASVEEHHVFGVPTFMINDRAAFVRVMHRPNGDAKVARSTIDRVLDTMVNYPEFNEFKYTSIPR</sequence>
<keyword evidence="3" id="KW-1185">Reference proteome</keyword>
<evidence type="ECO:0000313" key="3">
    <source>
        <dbReference type="Proteomes" id="UP000032336"/>
    </source>
</evidence>
<dbReference type="Pfam" id="PF01323">
    <property type="entry name" value="DSBA"/>
    <property type="match status" value="1"/>
</dbReference>
<feature type="domain" description="DSBA-like thioredoxin" evidence="1">
    <location>
        <begin position="8"/>
        <end position="157"/>
    </location>
</feature>
<organism evidence="2 3">
    <name type="scientific">Ferrimicrobium acidiphilum DSM 19497</name>
    <dbReference type="NCBI Taxonomy" id="1121877"/>
    <lineage>
        <taxon>Bacteria</taxon>
        <taxon>Bacillati</taxon>
        <taxon>Actinomycetota</taxon>
        <taxon>Acidimicrobiia</taxon>
        <taxon>Acidimicrobiales</taxon>
        <taxon>Acidimicrobiaceae</taxon>
        <taxon>Ferrimicrobium</taxon>
    </lineage>
</organism>
<protein>
    <submittedName>
        <fullName evidence="2">DSBA-like thioredoxin domain protein</fullName>
    </submittedName>
</protein>